<dbReference type="PROSITE" id="PS51273">
    <property type="entry name" value="GATASE_TYPE_1"/>
    <property type="match status" value="1"/>
</dbReference>
<evidence type="ECO:0000256" key="3">
    <source>
        <dbReference type="ARBA" id="ARBA00022741"/>
    </source>
</evidence>
<dbReference type="InterPro" id="IPR036921">
    <property type="entry name" value="PurM-like_N_sf"/>
</dbReference>
<sequence length="1237" mass="138158">MEIIRNVFVEKRWGFQQDADALKNELNEMLGFNLSPRVLHLYQVRGLQDEHLNALKNTVFSDPQIDVVHEEPFSFLDEPHFLLELLPGQYDQRAEAVKECILLTLGLSDIEVRYKTLYVIPSATPAMLEEIKRYLLNPVEMREGMVEERFTEFPKKPLLVETLKGFTKLDVESLEKFQKEHQLAMTVEDLVLVQTYFIQENRDPSITEMKVLDTYWSDHCRHTTFLTEIKNIRFSEDARKENESYERYLEIRRILGREHKPVTLMDLATVGTRYLKKTGKVQDLDESEEINACSIERTVRTTDGLKEALLMFKNETHNHPTEIEPFGGAATCLGGAIRDPLSGRTYVYQGMRITGAADPRKSIAQTRKGKLPQRTITKGAAKGFSSYGNQIGLTTGFVEEIYHPGYEAKRMETGAVIAANLKENVIRKPPVPGDLILLLGGKTGRDGIGGATGSSKEHDENSVEISGQEVQKGNAVEERKLQRLFRREELTKCIKKSNDFGAGGVSVAIGELAPSLAIYLDRVPKKYQGLDPTEIAISESQERMAVVISKEDLDFVQKICKEENVEATFVAEVTDTGYMEMYYEDQSVVRLQRSFLDTNGAHQETDVLIEAGKPAEDEPADKLPSKETVLSMLQQLNNASQKGLLENFDTTIGRGTLLLPYGGLYQDTKSPGMAAVIPLKNLTTLDASLMTYGFDPEVTDRAPYEGAYEAVVESIAKIIAMGGDLTGIRLSFQEYFRKLGTDARNWGKPFSALLGALQAQLDFEIPAIGGKDSMSGSFEEIHVPNTLISFAVQTAEKEKILVNTMKGGKTSLLILRTERNNGIYEKTSFKENAALLKTLTEQKKIISIDTLKRGFFPTALNMALGNRVGMELTRIPSGWAEKDPGSFLLEVAYEDVCGILREGQDHSLLVVGKTSSSTGIQYGKEFISYDEVLTHLESPLKNVFPSYQKEGENLPTVFSPKTPERYQGKQTDKPKVLIPVFFGTNCELDLEFAFRKEGAEVHSFVLPSGKDALENGLKTLADKIDSCQILMLAGGFSAADEPEGSGKYIANVLRSTPVKEAVERLIKERDGLILGICNGFQGLVKSGLLPYGRIISPKEDMPILTYNTAGKHMSRMVRTKVVSRNTPWMNYTALGDVHDVPVSHGEGRFAATPEMLETLLENGQVITQYVDLQHNVTMEAPFNPNGSMYAIESIASKDGRVFGKMGHTERYQDGLYKNYTGTYYEEFFKAGVDYFKK</sequence>
<keyword evidence="2" id="KW-0479">Metal-binding</keyword>
<evidence type="ECO:0000259" key="9">
    <source>
        <dbReference type="Pfam" id="PF18072"/>
    </source>
</evidence>
<keyword evidence="6" id="KW-0460">Magnesium</keyword>
<dbReference type="NCBIfam" id="TIGR01857">
    <property type="entry name" value="FGAM-synthase"/>
    <property type="match status" value="1"/>
</dbReference>
<dbReference type="InterPro" id="IPR029062">
    <property type="entry name" value="Class_I_gatase-like"/>
</dbReference>
<evidence type="ECO:0000256" key="1">
    <source>
        <dbReference type="ARBA" id="ARBA00022598"/>
    </source>
</evidence>
<dbReference type="Gene3D" id="3.30.1330.10">
    <property type="entry name" value="PurM-like, N-terminal domain"/>
    <property type="match status" value="2"/>
</dbReference>
<dbReference type="Pfam" id="PF02769">
    <property type="entry name" value="AIRS_C"/>
    <property type="match status" value="1"/>
</dbReference>
<dbReference type="GO" id="GO:0046872">
    <property type="term" value="F:metal ion binding"/>
    <property type="evidence" value="ECO:0007669"/>
    <property type="project" value="UniProtKB-KW"/>
</dbReference>
<feature type="region of interest" description="Disordered" evidence="7">
    <location>
        <begin position="448"/>
        <end position="471"/>
    </location>
</feature>
<feature type="domain" description="Phosphoribosylformylglycinamidine synthase linker" evidence="9">
    <location>
        <begin position="174"/>
        <end position="222"/>
    </location>
</feature>
<dbReference type="RefSeq" id="WP_031575981.1">
    <property type="nucleotide sequence ID" value="NZ_FNDZ01000004.1"/>
</dbReference>
<dbReference type="SUPFAM" id="SSF52317">
    <property type="entry name" value="Class I glutamine amidotransferase-like"/>
    <property type="match status" value="1"/>
</dbReference>
<dbReference type="GO" id="GO:0005737">
    <property type="term" value="C:cytoplasm"/>
    <property type="evidence" value="ECO:0007669"/>
    <property type="project" value="TreeGrafter"/>
</dbReference>
<dbReference type="Pfam" id="PF18072">
    <property type="entry name" value="FGAR-AT_linker"/>
    <property type="match status" value="1"/>
</dbReference>
<dbReference type="GO" id="GO:0005524">
    <property type="term" value="F:ATP binding"/>
    <property type="evidence" value="ECO:0007669"/>
    <property type="project" value="UniProtKB-KW"/>
</dbReference>
<dbReference type="CDD" id="cd02203">
    <property type="entry name" value="PurL_repeat1"/>
    <property type="match status" value="1"/>
</dbReference>
<name>A0A1G8NCQ5_9CLOT</name>
<dbReference type="Gene3D" id="3.40.50.880">
    <property type="match status" value="1"/>
</dbReference>
<reference evidence="10 11" key="1">
    <citation type="submission" date="2016-10" db="EMBL/GenBank/DDBJ databases">
        <authorList>
            <person name="de Groot N.N."/>
        </authorList>
    </citation>
    <scope>NUCLEOTIDE SEQUENCE [LARGE SCALE GENOMIC DNA]</scope>
    <source>
        <strain evidence="10 11">CGMCC 1.5058</strain>
    </source>
</reference>
<dbReference type="EMBL" id="FNDZ01000004">
    <property type="protein sequence ID" value="SDI78071.1"/>
    <property type="molecule type" value="Genomic_DNA"/>
</dbReference>
<dbReference type="SUPFAM" id="SSF56042">
    <property type="entry name" value="PurM C-terminal domain-like"/>
    <property type="match status" value="1"/>
</dbReference>
<dbReference type="FunFam" id="3.30.1330.10:FF:000013">
    <property type="entry name" value="Phosphoribosylformylglycinamidine synthase"/>
    <property type="match status" value="1"/>
</dbReference>
<evidence type="ECO:0000259" key="8">
    <source>
        <dbReference type="Pfam" id="PF02769"/>
    </source>
</evidence>
<dbReference type="SUPFAM" id="SSF55326">
    <property type="entry name" value="PurM N-terminal domain-like"/>
    <property type="match status" value="2"/>
</dbReference>
<evidence type="ECO:0000256" key="6">
    <source>
        <dbReference type="ARBA" id="ARBA00022842"/>
    </source>
</evidence>
<dbReference type="GO" id="GO:0006164">
    <property type="term" value="P:purine nucleotide biosynthetic process"/>
    <property type="evidence" value="ECO:0007669"/>
    <property type="project" value="UniProtKB-KW"/>
</dbReference>
<organism evidence="10 11">
    <name type="scientific">Proteiniclasticum ruminis</name>
    <dbReference type="NCBI Taxonomy" id="398199"/>
    <lineage>
        <taxon>Bacteria</taxon>
        <taxon>Bacillati</taxon>
        <taxon>Bacillota</taxon>
        <taxon>Clostridia</taxon>
        <taxon>Eubacteriales</taxon>
        <taxon>Clostridiaceae</taxon>
        <taxon>Proteiniclasticum</taxon>
    </lineage>
</organism>
<accession>A0A1G8NCQ5</accession>
<dbReference type="Proteomes" id="UP000183255">
    <property type="component" value="Unassembled WGS sequence"/>
</dbReference>
<keyword evidence="1" id="KW-0436">Ligase</keyword>
<dbReference type="InterPro" id="IPR036676">
    <property type="entry name" value="PurM-like_C_sf"/>
</dbReference>
<dbReference type="InterPro" id="IPR010918">
    <property type="entry name" value="PurM-like_C_dom"/>
</dbReference>
<dbReference type="Gene3D" id="3.90.650.10">
    <property type="entry name" value="PurM-like C-terminal domain"/>
    <property type="match status" value="1"/>
</dbReference>
<dbReference type="InterPro" id="IPR041609">
    <property type="entry name" value="PurL_linker"/>
</dbReference>
<gene>
    <name evidence="10" type="ORF">SAMN05421804_104167</name>
</gene>
<keyword evidence="5" id="KW-0067">ATP-binding</keyword>
<feature type="domain" description="PurM-like C-terminal" evidence="8">
    <location>
        <begin position="432"/>
        <end position="582"/>
    </location>
</feature>
<dbReference type="SMART" id="SM01211">
    <property type="entry name" value="GATase_5"/>
    <property type="match status" value="1"/>
</dbReference>
<evidence type="ECO:0000256" key="4">
    <source>
        <dbReference type="ARBA" id="ARBA00022755"/>
    </source>
</evidence>
<evidence type="ECO:0000256" key="5">
    <source>
        <dbReference type="ARBA" id="ARBA00022840"/>
    </source>
</evidence>
<dbReference type="Pfam" id="PF13507">
    <property type="entry name" value="GATase_5"/>
    <property type="match status" value="1"/>
</dbReference>
<keyword evidence="4" id="KW-0658">Purine biosynthesis</keyword>
<keyword evidence="3" id="KW-0547">Nucleotide-binding</keyword>
<dbReference type="InterPro" id="IPR010141">
    <property type="entry name" value="FGAM_synthase"/>
</dbReference>
<proteinExistence type="predicted"/>
<dbReference type="AlphaFoldDB" id="A0A1G8NCQ5"/>
<dbReference type="GO" id="GO:0004642">
    <property type="term" value="F:phosphoribosylformylglycinamidine synthase activity"/>
    <property type="evidence" value="ECO:0007669"/>
    <property type="project" value="TreeGrafter"/>
</dbReference>
<evidence type="ECO:0000313" key="11">
    <source>
        <dbReference type="Proteomes" id="UP000183255"/>
    </source>
</evidence>
<dbReference type="PANTHER" id="PTHR10099">
    <property type="entry name" value="PHOSPHORIBOSYLFORMYLGLYCINAMIDINE SYNTHASE"/>
    <property type="match status" value="1"/>
</dbReference>
<evidence type="ECO:0000256" key="2">
    <source>
        <dbReference type="ARBA" id="ARBA00022723"/>
    </source>
</evidence>
<evidence type="ECO:0000256" key="7">
    <source>
        <dbReference type="SAM" id="MobiDB-lite"/>
    </source>
</evidence>
<protein>
    <submittedName>
        <fullName evidence="10">Phosphoribosylformylglycinamidine synthase</fullName>
    </submittedName>
</protein>
<dbReference type="PANTHER" id="PTHR10099:SF1">
    <property type="entry name" value="PHOSPHORIBOSYLFORMYLGLYCINAMIDINE SYNTHASE"/>
    <property type="match status" value="1"/>
</dbReference>
<evidence type="ECO:0000313" key="10">
    <source>
        <dbReference type="EMBL" id="SDI78071.1"/>
    </source>
</evidence>